<dbReference type="AlphaFoldDB" id="A0AAU9W525"/>
<dbReference type="Proteomes" id="UP001159428">
    <property type="component" value="Unassembled WGS sequence"/>
</dbReference>
<dbReference type="InterPro" id="IPR001315">
    <property type="entry name" value="CARD"/>
</dbReference>
<gene>
    <name evidence="2" type="ORF">PMEA_00033092</name>
</gene>
<name>A0AAU9W525_9CNID</name>
<dbReference type="Gene3D" id="1.10.533.10">
    <property type="entry name" value="Death Domain, Fas"/>
    <property type="match status" value="1"/>
</dbReference>
<dbReference type="PROSITE" id="PS50209">
    <property type="entry name" value="CARD"/>
    <property type="match status" value="1"/>
</dbReference>
<keyword evidence="3" id="KW-1185">Reference proteome</keyword>
<accession>A0AAU9W525</accession>
<organism evidence="2 3">
    <name type="scientific">Pocillopora meandrina</name>
    <dbReference type="NCBI Taxonomy" id="46732"/>
    <lineage>
        <taxon>Eukaryota</taxon>
        <taxon>Metazoa</taxon>
        <taxon>Cnidaria</taxon>
        <taxon>Anthozoa</taxon>
        <taxon>Hexacorallia</taxon>
        <taxon>Scleractinia</taxon>
        <taxon>Astrocoeniina</taxon>
        <taxon>Pocilloporidae</taxon>
        <taxon>Pocillopora</taxon>
    </lineage>
</organism>
<comment type="caution">
    <text evidence="2">The sequence shown here is derived from an EMBL/GenBank/DDBJ whole genome shotgun (WGS) entry which is preliminary data.</text>
</comment>
<evidence type="ECO:0000313" key="3">
    <source>
        <dbReference type="Proteomes" id="UP001159428"/>
    </source>
</evidence>
<evidence type="ECO:0000259" key="1">
    <source>
        <dbReference type="PROSITE" id="PS50209"/>
    </source>
</evidence>
<protein>
    <recommendedName>
        <fullName evidence="1">CARD domain-containing protein</fullName>
    </recommendedName>
</protein>
<dbReference type="InterPro" id="IPR011029">
    <property type="entry name" value="DEATH-like_dom_sf"/>
</dbReference>
<feature type="non-terminal residue" evidence="2">
    <location>
        <position position="1"/>
    </location>
</feature>
<reference evidence="2 3" key="1">
    <citation type="submission" date="2022-05" db="EMBL/GenBank/DDBJ databases">
        <authorList>
            <consortium name="Genoscope - CEA"/>
            <person name="William W."/>
        </authorList>
    </citation>
    <scope>NUCLEOTIDE SEQUENCE [LARGE SCALE GENOMIC DNA]</scope>
</reference>
<evidence type="ECO:0000313" key="2">
    <source>
        <dbReference type="EMBL" id="CAH3046095.1"/>
    </source>
</evidence>
<feature type="domain" description="CARD" evidence="1">
    <location>
        <begin position="173"/>
        <end position="238"/>
    </location>
</feature>
<dbReference type="CDD" id="cd01671">
    <property type="entry name" value="CARD"/>
    <property type="match status" value="1"/>
</dbReference>
<sequence>KIPSKLCFLFIVKRGIIARDDLSHALYIIPVDDFQKKYPKIKQYEDVVCHGTEFPMAEEKQLKPNFLFHRIWIDGICKIHFEMVSGETFSIVSPSEISANVTEILSRSKDRVGCEFSAVVLTRCTGGKDQLFEDNIRIRIESEGKSFHFMLPIAYYEASISPWLYNSHAVTAMPDEDREVLRSCHVSILKNIANPISLCDHLYQHKIFDIGDLEEVQNITRKRDQNAFVLRTIQTRGNILDLVIEIMRGQRENQEAAAILQRKRH</sequence>
<proteinExistence type="predicted"/>
<dbReference type="EMBL" id="CALNXJ010000008">
    <property type="protein sequence ID" value="CAH3046095.1"/>
    <property type="molecule type" value="Genomic_DNA"/>
</dbReference>
<dbReference type="GO" id="GO:0042981">
    <property type="term" value="P:regulation of apoptotic process"/>
    <property type="evidence" value="ECO:0007669"/>
    <property type="project" value="InterPro"/>
</dbReference>
<dbReference type="SUPFAM" id="SSF47986">
    <property type="entry name" value="DEATH domain"/>
    <property type="match status" value="1"/>
</dbReference>